<sequence>MKWYRAVADSYFVPFQQAPAETAQGLSRQDWEQRRDGFLHSMTEAATAYLEAWGLREWGLRFDLDRQGRLVMQHTVDGETAPDLLDRRSPAFLDIWVDDLALTFDEAKALQKELTVVYRKYRRQGGGQRYLMRLALAPRVEK</sequence>
<dbReference type="AlphaFoldDB" id="A0A1U7P209"/>
<comment type="caution">
    <text evidence="1">The sequence shown here is derived from an EMBL/GenBank/DDBJ whole genome shotgun (WGS) entry which is preliminary data.</text>
</comment>
<reference evidence="1 2" key="1">
    <citation type="submission" date="2017-01" db="EMBL/GenBank/DDBJ databases">
        <title>Genome Analysis of Deinococcus marmoris KOPRI26562.</title>
        <authorList>
            <person name="Kim J.H."/>
            <person name="Oh H.-M."/>
        </authorList>
    </citation>
    <scope>NUCLEOTIDE SEQUENCE [LARGE SCALE GENOMIC DNA]</scope>
    <source>
        <strain evidence="1 2">KOPRI26562</strain>
    </source>
</reference>
<name>A0A1U7P209_9DEIO</name>
<gene>
    <name evidence="1" type="ORF">BOO71_0003400</name>
</gene>
<protein>
    <submittedName>
        <fullName evidence="1">Uncharacterized protein</fullName>
    </submittedName>
</protein>
<accession>A0A1U7P209</accession>
<dbReference type="EMBL" id="MSTI01000039">
    <property type="protein sequence ID" value="OLV19203.1"/>
    <property type="molecule type" value="Genomic_DNA"/>
</dbReference>
<evidence type="ECO:0000313" key="2">
    <source>
        <dbReference type="Proteomes" id="UP000186607"/>
    </source>
</evidence>
<organism evidence="1 2">
    <name type="scientific">Deinococcus marmoris</name>
    <dbReference type="NCBI Taxonomy" id="249408"/>
    <lineage>
        <taxon>Bacteria</taxon>
        <taxon>Thermotogati</taxon>
        <taxon>Deinococcota</taxon>
        <taxon>Deinococci</taxon>
        <taxon>Deinococcales</taxon>
        <taxon>Deinococcaceae</taxon>
        <taxon>Deinococcus</taxon>
    </lineage>
</organism>
<dbReference type="Proteomes" id="UP000186607">
    <property type="component" value="Unassembled WGS sequence"/>
</dbReference>
<keyword evidence="2" id="KW-1185">Reference proteome</keyword>
<evidence type="ECO:0000313" key="1">
    <source>
        <dbReference type="EMBL" id="OLV19203.1"/>
    </source>
</evidence>
<proteinExistence type="predicted"/>